<keyword evidence="3" id="KW-0805">Transcription regulation</keyword>
<feature type="region of interest" description="Disordered" evidence="5">
    <location>
        <begin position="230"/>
        <end position="251"/>
    </location>
</feature>
<accession>A0A7W9PI51</accession>
<name>A0A7W9PI51_9NOCA</name>
<keyword evidence="2" id="KW-0418">Kinase</keyword>
<evidence type="ECO:0000256" key="3">
    <source>
        <dbReference type="ARBA" id="ARBA00023015"/>
    </source>
</evidence>
<organism evidence="7 8">
    <name type="scientific">Nocardia transvalensis</name>
    <dbReference type="NCBI Taxonomy" id="37333"/>
    <lineage>
        <taxon>Bacteria</taxon>
        <taxon>Bacillati</taxon>
        <taxon>Actinomycetota</taxon>
        <taxon>Actinomycetes</taxon>
        <taxon>Mycobacteriales</taxon>
        <taxon>Nocardiaceae</taxon>
        <taxon>Nocardia</taxon>
    </lineage>
</organism>
<keyword evidence="8" id="KW-1185">Reference proteome</keyword>
<dbReference type="SUPFAM" id="SSF55781">
    <property type="entry name" value="GAF domain-like"/>
    <property type="match status" value="1"/>
</dbReference>
<proteinExistence type="predicted"/>
<dbReference type="GO" id="GO:0016301">
    <property type="term" value="F:kinase activity"/>
    <property type="evidence" value="ECO:0007669"/>
    <property type="project" value="UniProtKB-KW"/>
</dbReference>
<evidence type="ECO:0000256" key="5">
    <source>
        <dbReference type="SAM" id="MobiDB-lite"/>
    </source>
</evidence>
<evidence type="ECO:0000256" key="4">
    <source>
        <dbReference type="ARBA" id="ARBA00023163"/>
    </source>
</evidence>
<evidence type="ECO:0000256" key="2">
    <source>
        <dbReference type="ARBA" id="ARBA00022777"/>
    </source>
</evidence>
<reference evidence="7 8" key="1">
    <citation type="submission" date="2020-08" db="EMBL/GenBank/DDBJ databases">
        <title>Sequencing the genomes of 1000 actinobacteria strains.</title>
        <authorList>
            <person name="Klenk H.-P."/>
        </authorList>
    </citation>
    <scope>NUCLEOTIDE SEQUENCE [LARGE SCALE GENOMIC DNA]</scope>
    <source>
        <strain evidence="7 8">DSM 43582</strain>
    </source>
</reference>
<keyword evidence="1" id="KW-0808">Transferase</keyword>
<dbReference type="Pfam" id="PF01590">
    <property type="entry name" value="GAF"/>
    <property type="match status" value="1"/>
</dbReference>
<dbReference type="AlphaFoldDB" id="A0A7W9PI51"/>
<dbReference type="InterPro" id="IPR012074">
    <property type="entry name" value="GAF_ANTAR"/>
</dbReference>
<dbReference type="InterPro" id="IPR003018">
    <property type="entry name" value="GAF"/>
</dbReference>
<dbReference type="Gene3D" id="3.30.450.40">
    <property type="match status" value="1"/>
</dbReference>
<dbReference type="RefSeq" id="WP_040754321.1">
    <property type="nucleotide sequence ID" value="NZ_JACHIT010000002.1"/>
</dbReference>
<dbReference type="PROSITE" id="PS50921">
    <property type="entry name" value="ANTAR"/>
    <property type="match status" value="1"/>
</dbReference>
<evidence type="ECO:0000256" key="1">
    <source>
        <dbReference type="ARBA" id="ARBA00022679"/>
    </source>
</evidence>
<dbReference type="GO" id="GO:0003723">
    <property type="term" value="F:RNA binding"/>
    <property type="evidence" value="ECO:0007669"/>
    <property type="project" value="InterPro"/>
</dbReference>
<dbReference type="SMART" id="SM01012">
    <property type="entry name" value="ANTAR"/>
    <property type="match status" value="1"/>
</dbReference>
<dbReference type="SUPFAM" id="SSF52172">
    <property type="entry name" value="CheY-like"/>
    <property type="match status" value="1"/>
</dbReference>
<dbReference type="PIRSF" id="PIRSF036625">
    <property type="entry name" value="GAF_ANTAR"/>
    <property type="match status" value="1"/>
</dbReference>
<evidence type="ECO:0000313" key="8">
    <source>
        <dbReference type="Proteomes" id="UP000540412"/>
    </source>
</evidence>
<feature type="domain" description="ANTAR" evidence="6">
    <location>
        <begin position="163"/>
        <end position="224"/>
    </location>
</feature>
<dbReference type="Gene3D" id="1.10.10.10">
    <property type="entry name" value="Winged helix-like DNA-binding domain superfamily/Winged helix DNA-binding domain"/>
    <property type="match status" value="1"/>
</dbReference>
<gene>
    <name evidence="7" type="ORF">BJY24_005433</name>
</gene>
<evidence type="ECO:0000259" key="6">
    <source>
        <dbReference type="PROSITE" id="PS50921"/>
    </source>
</evidence>
<dbReference type="Proteomes" id="UP000540412">
    <property type="component" value="Unassembled WGS sequence"/>
</dbReference>
<dbReference type="InterPro" id="IPR011006">
    <property type="entry name" value="CheY-like_superfamily"/>
</dbReference>
<dbReference type="EMBL" id="JACHIT010000002">
    <property type="protein sequence ID" value="MBB5916521.1"/>
    <property type="molecule type" value="Genomic_DNA"/>
</dbReference>
<protein>
    <submittedName>
        <fullName evidence="7">GAF domain-containing protein</fullName>
    </submittedName>
</protein>
<sequence>MTDDLTTGITQLTALLLADRAILDSPRDIAGIVSGMLPGRPLVGVTLTGPPAAAGGSAAAHALIAADEPHHARPGPYRAAAEAGQAISIPDAGNDPRWPDHARRMRAHGVAAHEVWPLRAGEETIGTLSVYSHRPGPLDEPTRTAAAVIAAHLSVLLQVAMDATRRTAVTEQLRAALDSRSVIDQAVGILMGQRRCDRDAAFGLLRTASNRRNVKLAAIAAELVASIGGTPPGASHFDEPNIARRSAGRSG</sequence>
<dbReference type="InterPro" id="IPR036388">
    <property type="entry name" value="WH-like_DNA-bd_sf"/>
</dbReference>
<dbReference type="Pfam" id="PF03861">
    <property type="entry name" value="ANTAR"/>
    <property type="match status" value="1"/>
</dbReference>
<comment type="caution">
    <text evidence="7">The sequence shown here is derived from an EMBL/GenBank/DDBJ whole genome shotgun (WGS) entry which is preliminary data.</text>
</comment>
<dbReference type="InterPro" id="IPR029016">
    <property type="entry name" value="GAF-like_dom_sf"/>
</dbReference>
<keyword evidence="4" id="KW-0804">Transcription</keyword>
<evidence type="ECO:0000313" key="7">
    <source>
        <dbReference type="EMBL" id="MBB5916521.1"/>
    </source>
</evidence>
<dbReference type="InterPro" id="IPR005561">
    <property type="entry name" value="ANTAR"/>
</dbReference>